<gene>
    <name evidence="2" type="ORF">AsAng_0023860</name>
</gene>
<keyword evidence="1" id="KW-1133">Transmembrane helix</keyword>
<keyword evidence="3" id="KW-1185">Reference proteome</keyword>
<dbReference type="PANTHER" id="PTHR42754">
    <property type="entry name" value="ENDOGLUCANASE"/>
    <property type="match status" value="1"/>
</dbReference>
<dbReference type="KEGG" id="aup:AsAng_0023860"/>
<feature type="transmembrane region" description="Helical" evidence="1">
    <location>
        <begin position="43"/>
        <end position="61"/>
    </location>
</feature>
<dbReference type="EMBL" id="AP026867">
    <property type="protein sequence ID" value="BDS11672.1"/>
    <property type="molecule type" value="Genomic_DNA"/>
</dbReference>
<keyword evidence="1" id="KW-0472">Membrane</keyword>
<evidence type="ECO:0000313" key="2">
    <source>
        <dbReference type="EMBL" id="BDS11672.1"/>
    </source>
</evidence>
<dbReference type="InterPro" id="IPR011047">
    <property type="entry name" value="Quinoprotein_ADH-like_sf"/>
</dbReference>
<evidence type="ECO:0008006" key="4">
    <source>
        <dbReference type="Google" id="ProtNLM"/>
    </source>
</evidence>
<evidence type="ECO:0000313" key="3">
    <source>
        <dbReference type="Proteomes" id="UP001060919"/>
    </source>
</evidence>
<accession>A0A915YEJ3</accession>
<dbReference type="SUPFAM" id="SSF50998">
    <property type="entry name" value="Quinoprotein alcohol dehydrogenase-like"/>
    <property type="match status" value="1"/>
</dbReference>
<dbReference type="AlphaFoldDB" id="A0A915YEJ3"/>
<protein>
    <recommendedName>
        <fullName evidence="4">Beta-propeller repeat protein</fullName>
    </recommendedName>
</protein>
<dbReference type="Proteomes" id="UP001060919">
    <property type="component" value="Chromosome"/>
</dbReference>
<dbReference type="PANTHER" id="PTHR42754:SF1">
    <property type="entry name" value="LIPOPROTEIN"/>
    <property type="match status" value="1"/>
</dbReference>
<reference evidence="2" key="1">
    <citation type="submission" date="2022-09" db="EMBL/GenBank/DDBJ databases">
        <title>Aureispira anguillicida sp. nov., isolated from Leptocephalus of Japanese eel Anguilla japonica.</title>
        <authorList>
            <person name="Yuasa K."/>
            <person name="Mekata T."/>
            <person name="Ikunari K."/>
        </authorList>
    </citation>
    <scope>NUCLEOTIDE SEQUENCE</scope>
    <source>
        <strain evidence="2">EL160426</strain>
    </source>
</reference>
<organism evidence="2 3">
    <name type="scientific">Aureispira anguillae</name>
    <dbReference type="NCBI Taxonomy" id="2864201"/>
    <lineage>
        <taxon>Bacteria</taxon>
        <taxon>Pseudomonadati</taxon>
        <taxon>Bacteroidota</taxon>
        <taxon>Saprospiria</taxon>
        <taxon>Saprospirales</taxon>
        <taxon>Saprospiraceae</taxon>
        <taxon>Aureispira</taxon>
    </lineage>
</organism>
<sequence>MDIVVPKVINERKFLCPKSNHKNFLSVYAHKLSDQKTHAMKNSILAIFFGLLFFSCQPIVLPEPITASFEKTYGEGGIDYAMAGTILNDYIYLIGTSNGRQPISGGLLLVKIDQMGKELFQRSYGGNISDGGGNIISTSDGNLLLLGRTRVAVNSTTTQDDIFLLKVTPDGDTLWTRTYGDLLAFDTAKGLIETDDGGILLLGGAYNGSLRDFRAIRLDAQGNEIWRKVYTSPYDDNGVDIARAGNDHYLLFGRRQAGDDDFYTIKINGQGDSIWTASYGTPYYEEGHSIYKTQDNGFILCGHSSGVDPLHNLYLVKIDADGKLMFEKNYGGAMHDGGTDAVELDNGDFLLVGETDSHGNGSKRGFFVHTDSSGNIVEERSYGGDLSDKFSAILLTNSAHYLIGESASFSQDTKADCYVVKRKNNE</sequence>
<name>A0A915YEJ3_9BACT</name>
<proteinExistence type="predicted"/>
<evidence type="ECO:0000256" key="1">
    <source>
        <dbReference type="SAM" id="Phobius"/>
    </source>
</evidence>
<keyword evidence="1" id="KW-0812">Transmembrane</keyword>